<organism evidence="2 3">
    <name type="scientific">Decorospora gaudefroyi</name>
    <dbReference type="NCBI Taxonomy" id="184978"/>
    <lineage>
        <taxon>Eukaryota</taxon>
        <taxon>Fungi</taxon>
        <taxon>Dikarya</taxon>
        <taxon>Ascomycota</taxon>
        <taxon>Pezizomycotina</taxon>
        <taxon>Dothideomycetes</taxon>
        <taxon>Pleosporomycetidae</taxon>
        <taxon>Pleosporales</taxon>
        <taxon>Pleosporineae</taxon>
        <taxon>Pleosporaceae</taxon>
        <taxon>Decorospora</taxon>
    </lineage>
</organism>
<evidence type="ECO:0008006" key="4">
    <source>
        <dbReference type="Google" id="ProtNLM"/>
    </source>
</evidence>
<dbReference type="EMBL" id="ML975458">
    <property type="protein sequence ID" value="KAF1829223.1"/>
    <property type="molecule type" value="Genomic_DNA"/>
</dbReference>
<dbReference type="OrthoDB" id="3796976at2759"/>
<dbReference type="Proteomes" id="UP000800040">
    <property type="component" value="Unassembled WGS sequence"/>
</dbReference>
<evidence type="ECO:0000313" key="2">
    <source>
        <dbReference type="EMBL" id="KAF1829223.1"/>
    </source>
</evidence>
<evidence type="ECO:0000313" key="3">
    <source>
        <dbReference type="Proteomes" id="UP000800040"/>
    </source>
</evidence>
<dbReference type="Gene3D" id="4.10.240.10">
    <property type="entry name" value="Zn(2)-C6 fungal-type DNA-binding domain"/>
    <property type="match status" value="1"/>
</dbReference>
<evidence type="ECO:0000256" key="1">
    <source>
        <dbReference type="SAM" id="Coils"/>
    </source>
</evidence>
<dbReference type="InterPro" id="IPR036864">
    <property type="entry name" value="Zn2-C6_fun-type_DNA-bd_sf"/>
</dbReference>
<name>A0A6A5K776_9PLEO</name>
<sequence>MSFRCGRCKEKNLRCFVDTVSSRCAGCIAAHAECSLFVPEEEWEKVEEEERATELALAQARAEAARLEVELLKGKSQKQEFARRDLALLRMQDQA</sequence>
<proteinExistence type="predicted"/>
<protein>
    <recommendedName>
        <fullName evidence="4">Zn(2)-C6 fungal-type domain-containing protein</fullName>
    </recommendedName>
</protein>
<keyword evidence="3" id="KW-1185">Reference proteome</keyword>
<feature type="coiled-coil region" evidence="1">
    <location>
        <begin position="50"/>
        <end position="77"/>
    </location>
</feature>
<dbReference type="GO" id="GO:0000981">
    <property type="term" value="F:DNA-binding transcription factor activity, RNA polymerase II-specific"/>
    <property type="evidence" value="ECO:0007669"/>
    <property type="project" value="InterPro"/>
</dbReference>
<dbReference type="AlphaFoldDB" id="A0A6A5K776"/>
<reference evidence="2" key="1">
    <citation type="submission" date="2020-01" db="EMBL/GenBank/DDBJ databases">
        <authorList>
            <consortium name="DOE Joint Genome Institute"/>
            <person name="Haridas S."/>
            <person name="Albert R."/>
            <person name="Binder M."/>
            <person name="Bloem J."/>
            <person name="Labutti K."/>
            <person name="Salamov A."/>
            <person name="Andreopoulos B."/>
            <person name="Baker S.E."/>
            <person name="Barry K."/>
            <person name="Bills G."/>
            <person name="Bluhm B.H."/>
            <person name="Cannon C."/>
            <person name="Castanera R."/>
            <person name="Culley D.E."/>
            <person name="Daum C."/>
            <person name="Ezra D."/>
            <person name="Gonzalez J.B."/>
            <person name="Henrissat B."/>
            <person name="Kuo A."/>
            <person name="Liang C."/>
            <person name="Lipzen A."/>
            <person name="Lutzoni F."/>
            <person name="Magnuson J."/>
            <person name="Mondo S."/>
            <person name="Nolan M."/>
            <person name="Ohm R."/>
            <person name="Pangilinan J."/>
            <person name="Park H.-J."/>
            <person name="Ramirez L."/>
            <person name="Alfaro M."/>
            <person name="Sun H."/>
            <person name="Tritt A."/>
            <person name="Yoshinaga Y."/>
            <person name="Zwiers L.-H."/>
            <person name="Turgeon B.G."/>
            <person name="Goodwin S.B."/>
            <person name="Spatafora J.W."/>
            <person name="Crous P.W."/>
            <person name="Grigoriev I.V."/>
        </authorList>
    </citation>
    <scope>NUCLEOTIDE SEQUENCE</scope>
    <source>
        <strain evidence="2">P77</strain>
    </source>
</reference>
<gene>
    <name evidence="2" type="ORF">BDW02DRAFT_574194</name>
</gene>
<dbReference type="GO" id="GO:0008270">
    <property type="term" value="F:zinc ion binding"/>
    <property type="evidence" value="ECO:0007669"/>
    <property type="project" value="InterPro"/>
</dbReference>
<keyword evidence="1" id="KW-0175">Coiled coil</keyword>
<accession>A0A6A5K776</accession>